<accession>A0A1Q4L5I5</accession>
<organism evidence="1 2">
    <name type="scientific">Bacillus cereus</name>
    <dbReference type="NCBI Taxonomy" id="1396"/>
    <lineage>
        <taxon>Bacteria</taxon>
        <taxon>Bacillati</taxon>
        <taxon>Bacillota</taxon>
        <taxon>Bacilli</taxon>
        <taxon>Bacillales</taxon>
        <taxon>Bacillaceae</taxon>
        <taxon>Bacillus</taxon>
        <taxon>Bacillus cereus group</taxon>
    </lineage>
</organism>
<comment type="caution">
    <text evidence="1">The sequence shown here is derived from an EMBL/GenBank/DDBJ whole genome shotgun (WGS) entry which is preliminary data.</text>
</comment>
<proteinExistence type="predicted"/>
<sequence>MEDIRIMKTHLLSSADTMIFKPALAKQIGLNESIVLQQIHYWLEKSNHNYDGRVWVYNTAEKWNDQFSWWSLSTLKRMFNKLEKEGYLLTGNYNKKGFDRTKWYSIDYERLTYTSCQNNAMESVKMNQCNVSERSDPRCQNESMQQVNMTLTIPETTQRTPETTTERNADAVEDVSGVKKRKPGVAKQVIEYSEEFEDFWNVYPRKHRKEDCYKKYRYAIDVKYHSHEVILYGAQMYAEECIKNNAEKRYILGPNNFMNDERYLEYRRMDKVKQKPKVEDMELPF</sequence>
<reference evidence="1 2" key="1">
    <citation type="submission" date="2016-11" db="EMBL/GenBank/DDBJ databases">
        <title>Identification of Bacillus cereus isolated from egg-white.</title>
        <authorList>
            <person name="Soni A."/>
            <person name="Oey I."/>
            <person name="Silcock P."/>
            <person name="Bremer P."/>
        </authorList>
    </citation>
    <scope>NUCLEOTIDE SEQUENCE [LARGE SCALE GENOMIC DNA]</scope>
    <source>
        <strain evidence="1 2">NZAS03</strain>
    </source>
</reference>
<dbReference type="AlphaFoldDB" id="A0A1Q4L5I5"/>
<dbReference type="Proteomes" id="UP000186535">
    <property type="component" value="Unassembled WGS sequence"/>
</dbReference>
<name>A0A1Q4L5I5_BACCE</name>
<evidence type="ECO:0000313" key="2">
    <source>
        <dbReference type="Proteomes" id="UP000186535"/>
    </source>
</evidence>
<evidence type="ECO:0000313" key="1">
    <source>
        <dbReference type="EMBL" id="OKA32646.1"/>
    </source>
</evidence>
<evidence type="ECO:0008006" key="3">
    <source>
        <dbReference type="Google" id="ProtNLM"/>
    </source>
</evidence>
<dbReference type="EMBL" id="MPON01000019">
    <property type="protein sequence ID" value="OKA32646.1"/>
    <property type="molecule type" value="Genomic_DNA"/>
</dbReference>
<protein>
    <recommendedName>
        <fullName evidence="3">Replication protein</fullName>
    </recommendedName>
</protein>
<gene>
    <name evidence="1" type="ORF">BJR07_27400</name>
</gene>